<dbReference type="PANTHER" id="PTHR46696">
    <property type="entry name" value="P450, PUTATIVE (EUROFUNG)-RELATED"/>
    <property type="match status" value="1"/>
</dbReference>
<dbReference type="SUPFAM" id="SSF48264">
    <property type="entry name" value="Cytochrome P450"/>
    <property type="match status" value="1"/>
</dbReference>
<dbReference type="InterPro" id="IPR001128">
    <property type="entry name" value="Cyt_P450"/>
</dbReference>
<reference evidence="9 10" key="1">
    <citation type="submission" date="2018-04" db="EMBL/GenBank/DDBJ databases">
        <title>Pararhodobacter oceanense sp. nov., isolated from marine intertidal sediment.</title>
        <authorList>
            <person name="Wang X.-L."/>
            <person name="Du Z.-J."/>
        </authorList>
    </citation>
    <scope>NUCLEOTIDE SEQUENCE [LARGE SCALE GENOMIC DNA]</scope>
    <source>
        <strain evidence="9 10">AM505</strain>
    </source>
</reference>
<dbReference type="InterPro" id="IPR002397">
    <property type="entry name" value="Cyt_P450_B"/>
</dbReference>
<proteinExistence type="inferred from homology"/>
<dbReference type="EMBL" id="QDKM01000011">
    <property type="protein sequence ID" value="PVH27581.1"/>
    <property type="molecule type" value="Genomic_DNA"/>
</dbReference>
<evidence type="ECO:0000313" key="9">
    <source>
        <dbReference type="EMBL" id="PVH27581.1"/>
    </source>
</evidence>
<organism evidence="9 10">
    <name type="scientific">Pararhodobacter oceanensis</name>
    <dbReference type="NCBI Taxonomy" id="2172121"/>
    <lineage>
        <taxon>Bacteria</taxon>
        <taxon>Pseudomonadati</taxon>
        <taxon>Pseudomonadota</taxon>
        <taxon>Alphaproteobacteria</taxon>
        <taxon>Rhodobacterales</taxon>
        <taxon>Paracoccaceae</taxon>
        <taxon>Pararhodobacter</taxon>
    </lineage>
</organism>
<accession>A0A2T8HQ58</accession>
<evidence type="ECO:0000256" key="5">
    <source>
        <dbReference type="ARBA" id="ARBA00023004"/>
    </source>
</evidence>
<comment type="similarity">
    <text evidence="1 8">Belongs to the cytochrome P450 family.</text>
</comment>
<dbReference type="OrthoDB" id="9792185at2"/>
<keyword evidence="2 8" id="KW-0349">Heme</keyword>
<dbReference type="PRINTS" id="PR00359">
    <property type="entry name" value="BP450"/>
</dbReference>
<dbReference type="PANTHER" id="PTHR46696:SF6">
    <property type="entry name" value="P450, PUTATIVE (EUROFUNG)-RELATED"/>
    <property type="match status" value="1"/>
</dbReference>
<protein>
    <submittedName>
        <fullName evidence="9">Cytochrome P450</fullName>
    </submittedName>
</protein>
<evidence type="ECO:0000256" key="4">
    <source>
        <dbReference type="ARBA" id="ARBA00023002"/>
    </source>
</evidence>
<keyword evidence="4 8" id="KW-0560">Oxidoreductase</keyword>
<evidence type="ECO:0000256" key="8">
    <source>
        <dbReference type="RuleBase" id="RU000461"/>
    </source>
</evidence>
<name>A0A2T8HQ58_9RHOB</name>
<evidence type="ECO:0000313" key="10">
    <source>
        <dbReference type="Proteomes" id="UP000245911"/>
    </source>
</evidence>
<dbReference type="AlphaFoldDB" id="A0A2T8HQ58"/>
<keyword evidence="10" id="KW-1185">Reference proteome</keyword>
<evidence type="ECO:0000256" key="7">
    <source>
        <dbReference type="ARBA" id="ARBA00043906"/>
    </source>
</evidence>
<comment type="function">
    <text evidence="7">Cytochromes P450 are a group of heme-thiolate monooxygenases. They oxidize a variety of structurally unrelated compounds, including steroids, fatty acids, and xenobiotics.</text>
</comment>
<evidence type="ECO:0000256" key="2">
    <source>
        <dbReference type="ARBA" id="ARBA00022617"/>
    </source>
</evidence>
<keyword evidence="3 8" id="KW-0479">Metal-binding</keyword>
<dbReference type="GO" id="GO:0020037">
    <property type="term" value="F:heme binding"/>
    <property type="evidence" value="ECO:0007669"/>
    <property type="project" value="InterPro"/>
</dbReference>
<evidence type="ECO:0000256" key="6">
    <source>
        <dbReference type="ARBA" id="ARBA00023033"/>
    </source>
</evidence>
<dbReference type="InterPro" id="IPR017972">
    <property type="entry name" value="Cyt_P450_CS"/>
</dbReference>
<gene>
    <name evidence="9" type="ORF">DDE20_16720</name>
</gene>
<dbReference type="Proteomes" id="UP000245911">
    <property type="component" value="Unassembled WGS sequence"/>
</dbReference>
<dbReference type="GO" id="GO:0004497">
    <property type="term" value="F:monooxygenase activity"/>
    <property type="evidence" value="ECO:0007669"/>
    <property type="project" value="UniProtKB-KW"/>
</dbReference>
<dbReference type="Gene3D" id="1.10.630.10">
    <property type="entry name" value="Cytochrome P450"/>
    <property type="match status" value="1"/>
</dbReference>
<dbReference type="RefSeq" id="WP_116559677.1">
    <property type="nucleotide sequence ID" value="NZ_QDKM01000011.1"/>
</dbReference>
<keyword evidence="5 8" id="KW-0408">Iron</keyword>
<sequence length="418" mass="47841">MTGSNAQQPQCPMHGLGDNHQPFTQEGMYDFFASMRPEARVFYSPEIDYWVVTHQSDIKPILQDSEKYSATIATKPVCPWPQSVRDYLDDRNFRNESVQVACDPPKHTRIRHIAARFLNIRQFSFYENQLRDLVRGYINQMADKEDADLVEEIFYEFPAQAVFLLLGVTDFDPRKIKEWGDLRIRTIFGRPSNEELQEAAVDIADFWDFSSALVDARVQDPGDDYPSVLLKLRDGDDEKLTMNELRNLVFGLQLAGHETTTNAAGNLFHALMQHPDQWRKLVEDPSLIPNAVEEGLRYASSVVAWRRIAKQEVDVAGKTFPAGTKFLLSLASGNRDEEVFNQPETFDVTRENPRRHIAFGNGLHACLGAPLARLELRILLEELTQRFPRMELIPDQDISWTETLSFRGPSALRVRLNA</sequence>
<dbReference type="GO" id="GO:0005506">
    <property type="term" value="F:iron ion binding"/>
    <property type="evidence" value="ECO:0007669"/>
    <property type="project" value="InterPro"/>
</dbReference>
<dbReference type="GO" id="GO:0016705">
    <property type="term" value="F:oxidoreductase activity, acting on paired donors, with incorporation or reduction of molecular oxygen"/>
    <property type="evidence" value="ECO:0007669"/>
    <property type="project" value="InterPro"/>
</dbReference>
<dbReference type="FunFam" id="1.10.630.10:FF:000018">
    <property type="entry name" value="Cytochrome P450 monooxygenase"/>
    <property type="match status" value="1"/>
</dbReference>
<evidence type="ECO:0000256" key="1">
    <source>
        <dbReference type="ARBA" id="ARBA00010617"/>
    </source>
</evidence>
<dbReference type="PROSITE" id="PS00086">
    <property type="entry name" value="CYTOCHROME_P450"/>
    <property type="match status" value="1"/>
</dbReference>
<keyword evidence="6 8" id="KW-0503">Monooxygenase</keyword>
<comment type="caution">
    <text evidence="9">The sequence shown here is derived from an EMBL/GenBank/DDBJ whole genome shotgun (WGS) entry which is preliminary data.</text>
</comment>
<evidence type="ECO:0000256" key="3">
    <source>
        <dbReference type="ARBA" id="ARBA00022723"/>
    </source>
</evidence>
<dbReference type="Pfam" id="PF00067">
    <property type="entry name" value="p450"/>
    <property type="match status" value="1"/>
</dbReference>
<dbReference type="InterPro" id="IPR036396">
    <property type="entry name" value="Cyt_P450_sf"/>
</dbReference>